<accession>A0ABT6L9P5</accession>
<dbReference type="Proteomes" id="UP001160130">
    <property type="component" value="Unassembled WGS sequence"/>
</dbReference>
<protein>
    <submittedName>
        <fullName evidence="1">Uncharacterized protein</fullName>
    </submittedName>
</protein>
<sequence>MATLRPLVLFGGKRVTLAIGARLGRGAAATPDVGAQTVAYGRGCDSMIELSF</sequence>
<comment type="caution">
    <text evidence="1">The sequence shown here is derived from an EMBL/GenBank/DDBJ whole genome shotgun (WGS) entry which is preliminary data.</text>
</comment>
<keyword evidence="2" id="KW-1185">Reference proteome</keyword>
<name>A0ABT6L9P5_9MYCO</name>
<reference evidence="1 2" key="1">
    <citation type="submission" date="2023-04" db="EMBL/GenBank/DDBJ databases">
        <title>Forest soil microbial communities from Buena Vista Peninsula, Colon Province, Panama.</title>
        <authorList>
            <person name="Bouskill N."/>
        </authorList>
    </citation>
    <scope>NUCLEOTIDE SEQUENCE [LARGE SCALE GENOMIC DNA]</scope>
    <source>
        <strain evidence="1 2">AC80</strain>
    </source>
</reference>
<dbReference type="EMBL" id="JARXVE010000014">
    <property type="protein sequence ID" value="MDH6199090.1"/>
    <property type="molecule type" value="Genomic_DNA"/>
</dbReference>
<evidence type="ECO:0000313" key="2">
    <source>
        <dbReference type="Proteomes" id="UP001160130"/>
    </source>
</evidence>
<evidence type="ECO:0000313" key="1">
    <source>
        <dbReference type="EMBL" id="MDH6199090.1"/>
    </source>
</evidence>
<proteinExistence type="predicted"/>
<organism evidence="1 2">
    <name type="scientific">Mycolicibacterium frederiksbergense</name>
    <dbReference type="NCBI Taxonomy" id="117567"/>
    <lineage>
        <taxon>Bacteria</taxon>
        <taxon>Bacillati</taxon>
        <taxon>Actinomycetota</taxon>
        <taxon>Actinomycetes</taxon>
        <taxon>Mycobacteriales</taxon>
        <taxon>Mycobacteriaceae</taxon>
        <taxon>Mycolicibacterium</taxon>
    </lineage>
</organism>
<gene>
    <name evidence="1" type="ORF">M2272_005757</name>
</gene>